<gene>
    <name evidence="1" type="ORF">COCMIDRAFT_84681</name>
</gene>
<evidence type="ECO:0000313" key="1">
    <source>
        <dbReference type="EMBL" id="EUC49404.1"/>
    </source>
</evidence>
<protein>
    <submittedName>
        <fullName evidence="1">Uncharacterized protein</fullName>
    </submittedName>
</protein>
<dbReference type="KEGG" id="bor:COCMIDRAFT_84681"/>
<organism evidence="1 2">
    <name type="scientific">Bipolaris oryzae ATCC 44560</name>
    <dbReference type="NCBI Taxonomy" id="930090"/>
    <lineage>
        <taxon>Eukaryota</taxon>
        <taxon>Fungi</taxon>
        <taxon>Dikarya</taxon>
        <taxon>Ascomycota</taxon>
        <taxon>Pezizomycotina</taxon>
        <taxon>Dothideomycetes</taxon>
        <taxon>Pleosporomycetidae</taxon>
        <taxon>Pleosporales</taxon>
        <taxon>Pleosporineae</taxon>
        <taxon>Pleosporaceae</taxon>
        <taxon>Bipolaris</taxon>
    </lineage>
</organism>
<reference evidence="1 2" key="1">
    <citation type="journal article" date="2013" name="PLoS Genet.">
        <title>Comparative genome structure, secondary metabolite, and effector coding capacity across Cochliobolus pathogens.</title>
        <authorList>
            <person name="Condon B.J."/>
            <person name="Leng Y."/>
            <person name="Wu D."/>
            <person name="Bushley K.E."/>
            <person name="Ohm R.A."/>
            <person name="Otillar R."/>
            <person name="Martin J."/>
            <person name="Schackwitz W."/>
            <person name="Grimwood J."/>
            <person name="MohdZainudin N."/>
            <person name="Xue C."/>
            <person name="Wang R."/>
            <person name="Manning V.A."/>
            <person name="Dhillon B."/>
            <person name="Tu Z.J."/>
            <person name="Steffenson B.J."/>
            <person name="Salamov A."/>
            <person name="Sun H."/>
            <person name="Lowry S."/>
            <person name="LaButti K."/>
            <person name="Han J."/>
            <person name="Copeland A."/>
            <person name="Lindquist E."/>
            <person name="Barry K."/>
            <person name="Schmutz J."/>
            <person name="Baker S.E."/>
            <person name="Ciuffetti L.M."/>
            <person name="Grigoriev I.V."/>
            <person name="Zhong S."/>
            <person name="Turgeon B.G."/>
        </authorList>
    </citation>
    <scope>NUCLEOTIDE SEQUENCE [LARGE SCALE GENOMIC DNA]</scope>
    <source>
        <strain evidence="1 2">ATCC 44560</strain>
    </source>
</reference>
<keyword evidence="2" id="KW-1185">Reference proteome</keyword>
<dbReference type="HOGENOM" id="CLU_2209552_0_0_1"/>
<dbReference type="GeneID" id="19126507"/>
<dbReference type="AlphaFoldDB" id="W6ZPI2"/>
<accession>W6ZPI2</accession>
<name>W6ZPI2_COCMI</name>
<evidence type="ECO:0000313" key="2">
    <source>
        <dbReference type="Proteomes" id="UP000054032"/>
    </source>
</evidence>
<sequence>MQTRRFDIKRGVAPAELVRPKTRPRPSDNRLEACWLRRVAKAILALLSASSRLWHHSRPITYSLAPLIGPILHCGTAVVLGPLTRSPGHNMIDNPRLLTLFQLHLLL</sequence>
<dbReference type="EMBL" id="KI963932">
    <property type="protein sequence ID" value="EUC49404.1"/>
    <property type="molecule type" value="Genomic_DNA"/>
</dbReference>
<dbReference type="RefSeq" id="XP_007684131.1">
    <property type="nucleotide sequence ID" value="XM_007685941.1"/>
</dbReference>
<proteinExistence type="predicted"/>
<dbReference type="Proteomes" id="UP000054032">
    <property type="component" value="Unassembled WGS sequence"/>
</dbReference>